<evidence type="ECO:0000313" key="2">
    <source>
        <dbReference type="EMBL" id="AZQ70741.1"/>
    </source>
</evidence>
<dbReference type="InterPro" id="IPR049050">
    <property type="entry name" value="nSTAND3"/>
</dbReference>
<dbReference type="EMBL" id="CP034587">
    <property type="protein sequence ID" value="AZQ70741.1"/>
    <property type="molecule type" value="Genomic_DNA"/>
</dbReference>
<dbReference type="OrthoDB" id="3848913at2"/>
<organism evidence="2 3">
    <name type="scientific">Streptomyces luteoverticillatus</name>
    <name type="common">Streptoverticillium luteoverticillatus</name>
    <dbReference type="NCBI Taxonomy" id="66425"/>
    <lineage>
        <taxon>Bacteria</taxon>
        <taxon>Bacillati</taxon>
        <taxon>Actinomycetota</taxon>
        <taxon>Actinomycetes</taxon>
        <taxon>Kitasatosporales</taxon>
        <taxon>Streptomycetaceae</taxon>
        <taxon>Streptomyces</taxon>
    </lineage>
</organism>
<accession>A0A3S9PEI2</accession>
<dbReference type="AlphaFoldDB" id="A0A3S9PEI2"/>
<protein>
    <recommendedName>
        <fullName evidence="1">Novel STAND NTPase 3 domain-containing protein</fullName>
    </recommendedName>
</protein>
<proteinExistence type="predicted"/>
<feature type="domain" description="Novel STAND NTPase 3" evidence="1">
    <location>
        <begin position="56"/>
        <end position="106"/>
    </location>
</feature>
<gene>
    <name evidence="2" type="ORF">EKH77_05425</name>
</gene>
<keyword evidence="3" id="KW-1185">Reference proteome</keyword>
<dbReference type="Pfam" id="PF20720">
    <property type="entry name" value="nSTAND3"/>
    <property type="match status" value="1"/>
</dbReference>
<reference evidence="2 3" key="1">
    <citation type="submission" date="2018-12" db="EMBL/GenBank/DDBJ databases">
        <title>The whole draft genome of Streptomyce luteoverticillatus CGMCC 15060.</title>
        <authorList>
            <person name="Feng Z."/>
            <person name="Chen G."/>
            <person name="Zhang J."/>
            <person name="Zhu H."/>
            <person name="Yu X."/>
            <person name="Zhang W."/>
            <person name="Zhang X."/>
        </authorList>
    </citation>
    <scope>NUCLEOTIDE SEQUENCE [LARGE SCALE GENOMIC DNA]</scope>
    <source>
        <strain evidence="2 3">CGMCC 15060</strain>
    </source>
</reference>
<name>A0A3S9PEI2_STRLT</name>
<evidence type="ECO:0000259" key="1">
    <source>
        <dbReference type="Pfam" id="PF20720"/>
    </source>
</evidence>
<dbReference type="Proteomes" id="UP000267900">
    <property type="component" value="Chromosome"/>
</dbReference>
<dbReference type="RefSeq" id="WP_126913302.1">
    <property type="nucleotide sequence ID" value="NZ_CP034587.1"/>
</dbReference>
<sequence length="651" mass="72737">MSERIGSFLAGGHGPVHTGDGDQIIINDPSELLRNAHGQTPRTIAEDQLRWLRQRFVPPSGLDEARKLLRQSGTVLLNGDPGSGRHSAAQMLLHELAKDEGTFHELTPEGERKKPYLIADHVGENDRLLLNMSTRDESLWSDIQDELSSFRQTVVERRAHLVVVLPDRLAHRLDPPFQRFRADIDRPSGREVLRRYARLSGIAPDETAVLPADLVSYLDRNPPLRDIAALAHYLARARTASPGPGGFPKWCDEALGAVTDRAKQAADDVASLRGGPQRALLLSTAMLHGAHADAVHRATRDLLRTVGHPDDPVPPLERADLAERFRSINAERDAKGEVRFTGLGYAPAVRTHFWATMPELRRHFRVWVGSTVELRTLSQENRDRLIARFAEQCLRTERPGDLVTLVEQWTGSAPADASLRTIRQRAAAHSLEHGLTHESWGHYFRTKTYVWSRERRLAPGLAEVLVGVCGEVMAVRYPDQAMVRLHHLARRERGTTTARDALLRLVSDDRRLHHRLLDRLDRGIALAEWPADVDLFLALADSVPARPSLVTGSGMRRQWAACWRAALQLRPRGAWSAPMERWLAVASEDSRYREGLLSVLVDSGGGRSDLLSLLYVATRDWARSAEGPSDHSPRTDLADRFLQMIDAAQGL</sequence>
<evidence type="ECO:0000313" key="3">
    <source>
        <dbReference type="Proteomes" id="UP000267900"/>
    </source>
</evidence>